<dbReference type="InterPro" id="IPR036388">
    <property type="entry name" value="WH-like_DNA-bd_sf"/>
</dbReference>
<dbReference type="SUPFAM" id="SSF53850">
    <property type="entry name" value="Periplasmic binding protein-like II"/>
    <property type="match status" value="1"/>
</dbReference>
<dbReference type="PANTHER" id="PTHR38431">
    <property type="entry name" value="BLL2305 PROTEIN"/>
    <property type="match status" value="1"/>
</dbReference>
<protein>
    <submittedName>
        <fullName evidence="3">LysR family transcriptional regulator</fullName>
    </submittedName>
</protein>
<dbReference type="EMBL" id="CP043869">
    <property type="protein sequence ID" value="QEQ96631.1"/>
    <property type="molecule type" value="Genomic_DNA"/>
</dbReference>
<dbReference type="Pfam" id="PF12727">
    <property type="entry name" value="PBP_like"/>
    <property type="match status" value="1"/>
</dbReference>
<accession>A0A5P1RBJ2</accession>
<evidence type="ECO:0000313" key="4">
    <source>
        <dbReference type="Proteomes" id="UP000324760"/>
    </source>
</evidence>
<feature type="domain" description="PBP" evidence="2">
    <location>
        <begin position="144"/>
        <end position="325"/>
    </location>
</feature>
<dbReference type="RefSeq" id="WP_138987242.1">
    <property type="nucleotide sequence ID" value="NZ_CP043869.1"/>
</dbReference>
<feature type="domain" description="HTH lysR-type" evidence="1">
    <location>
        <begin position="25"/>
        <end position="84"/>
    </location>
</feature>
<evidence type="ECO:0000313" key="3">
    <source>
        <dbReference type="EMBL" id="QEQ96631.1"/>
    </source>
</evidence>
<dbReference type="InterPro" id="IPR024370">
    <property type="entry name" value="PBP_domain"/>
</dbReference>
<dbReference type="AlphaFoldDB" id="A0A5P1RBJ2"/>
<keyword evidence="4" id="KW-1185">Reference proteome</keyword>
<dbReference type="PANTHER" id="PTHR38431:SF1">
    <property type="entry name" value="BLL2305 PROTEIN"/>
    <property type="match status" value="1"/>
</dbReference>
<dbReference type="GO" id="GO:0003700">
    <property type="term" value="F:DNA-binding transcription factor activity"/>
    <property type="evidence" value="ECO:0007669"/>
    <property type="project" value="InterPro"/>
</dbReference>
<dbReference type="Gene3D" id="3.40.190.290">
    <property type="match status" value="1"/>
</dbReference>
<dbReference type="OrthoDB" id="9805928at2"/>
<sequence>MAKKKIVIEPSWSFKDETGQRVDPRLFQLLKAIDNHKKLTEAAKYIGLSYRHAWNLIRRWSDFFGVDLVKLEKGRGAHLTPLGEKLVWAEQRVMARFQPQMTNLASELNKEIQHSLASIEPLLTLQASHGYAVELLPALSQSINIQLDLHYSSPTEALIALNKGRCDIAGFHKPVDIDVPAQLAKYQPYLKPRSHKLIRFITRQQGLMVKPDNPFAIHAITDLQREDIRFINREDNSGTRALFDQLLQNAGIAPQDIQGYDNHEYTHSAIAAYIAAGMADVGFGVEQAAVQFGLDFIPICREEYLLVCHQQKLKSAVVQAFIEGLKSDVFKAQVSQLAGYSATDSGTITDLIDI</sequence>
<dbReference type="SUPFAM" id="SSF46785">
    <property type="entry name" value="Winged helix' DNA-binding domain"/>
    <property type="match status" value="1"/>
</dbReference>
<dbReference type="Pfam" id="PF00126">
    <property type="entry name" value="HTH_1"/>
    <property type="match status" value="1"/>
</dbReference>
<dbReference type="Proteomes" id="UP000324760">
    <property type="component" value="Chromosome"/>
</dbReference>
<evidence type="ECO:0000259" key="1">
    <source>
        <dbReference type="Pfam" id="PF00126"/>
    </source>
</evidence>
<organism evidence="3 4">
    <name type="scientific">Neptunomonas concharum</name>
    <dbReference type="NCBI Taxonomy" id="1031538"/>
    <lineage>
        <taxon>Bacteria</taxon>
        <taxon>Pseudomonadati</taxon>
        <taxon>Pseudomonadota</taxon>
        <taxon>Gammaproteobacteria</taxon>
        <taxon>Oceanospirillales</taxon>
        <taxon>Oceanospirillaceae</taxon>
        <taxon>Neptunomonas</taxon>
    </lineage>
</organism>
<dbReference type="KEGG" id="ncu:F0U83_07845"/>
<dbReference type="InterPro" id="IPR036390">
    <property type="entry name" value="WH_DNA-bd_sf"/>
</dbReference>
<dbReference type="Gene3D" id="1.10.10.10">
    <property type="entry name" value="Winged helix-like DNA-binding domain superfamily/Winged helix DNA-binding domain"/>
    <property type="match status" value="1"/>
</dbReference>
<name>A0A5P1RBJ2_9GAMM</name>
<dbReference type="InterPro" id="IPR000847">
    <property type="entry name" value="LysR_HTH_N"/>
</dbReference>
<proteinExistence type="predicted"/>
<reference evidence="3 4" key="1">
    <citation type="journal article" date="2019" name="Biochem. Eng. J.">
        <title>Metabolic engineering of the marine bacteria Neptunomonas concharum for the production of acetoin and meso-2,3-butanediol from acetate.</title>
        <authorList>
            <person name="Li W."/>
            <person name="Pu N."/>
            <person name="Liu C.-X."/>
            <person name="Yuan Q.-P."/>
            <person name="Li Z.-J."/>
        </authorList>
    </citation>
    <scope>NUCLEOTIDE SEQUENCE [LARGE SCALE GENOMIC DNA]</scope>
    <source>
        <strain evidence="3 4">JCM17730</strain>
    </source>
</reference>
<evidence type="ECO:0000259" key="2">
    <source>
        <dbReference type="Pfam" id="PF12727"/>
    </source>
</evidence>
<gene>
    <name evidence="3" type="ORF">F0U83_07845</name>
</gene>